<dbReference type="EMBL" id="FOZS01000002">
    <property type="protein sequence ID" value="SFS80757.1"/>
    <property type="molecule type" value="Genomic_DNA"/>
</dbReference>
<evidence type="ECO:0000313" key="6">
    <source>
        <dbReference type="EMBL" id="SFS80757.1"/>
    </source>
</evidence>
<name>A0A1I6SUZ8_9EURY</name>
<dbReference type="PROSITE" id="PS51257">
    <property type="entry name" value="PROKAR_LIPOPROTEIN"/>
    <property type="match status" value="1"/>
</dbReference>
<evidence type="ECO:0000259" key="5">
    <source>
        <dbReference type="Pfam" id="PF00496"/>
    </source>
</evidence>
<dbReference type="InterPro" id="IPR039424">
    <property type="entry name" value="SBP_5"/>
</dbReference>
<evidence type="ECO:0000256" key="3">
    <source>
        <dbReference type="ARBA" id="ARBA00022448"/>
    </source>
</evidence>
<dbReference type="Pfam" id="PF00496">
    <property type="entry name" value="SBP_bac_5"/>
    <property type="match status" value="1"/>
</dbReference>
<dbReference type="AlphaFoldDB" id="A0A1I6SUZ8"/>
<dbReference type="GO" id="GO:0015833">
    <property type="term" value="P:peptide transport"/>
    <property type="evidence" value="ECO:0007669"/>
    <property type="project" value="TreeGrafter"/>
</dbReference>
<evidence type="ECO:0000313" key="7">
    <source>
        <dbReference type="Proteomes" id="UP000199199"/>
    </source>
</evidence>
<protein>
    <submittedName>
        <fullName evidence="6">Peptide/nickel transport system substrate-binding protein</fullName>
    </submittedName>
</protein>
<accession>A0A1I6SUZ8</accession>
<dbReference type="Gene3D" id="3.90.76.10">
    <property type="entry name" value="Dipeptide-binding Protein, Domain 1"/>
    <property type="match status" value="1"/>
</dbReference>
<organism evidence="6 7">
    <name type="scientific">Halostagnicola kamekurae</name>
    <dbReference type="NCBI Taxonomy" id="619731"/>
    <lineage>
        <taxon>Archaea</taxon>
        <taxon>Methanobacteriati</taxon>
        <taxon>Methanobacteriota</taxon>
        <taxon>Stenosarchaea group</taxon>
        <taxon>Halobacteria</taxon>
        <taxon>Halobacteriales</taxon>
        <taxon>Natrialbaceae</taxon>
        <taxon>Halostagnicola</taxon>
    </lineage>
</organism>
<dbReference type="PANTHER" id="PTHR30290">
    <property type="entry name" value="PERIPLASMIC BINDING COMPONENT OF ABC TRANSPORTER"/>
    <property type="match status" value="1"/>
</dbReference>
<sequence>MSDRIPTQLNRRTALKTAAGAGVLALAGCLSSDIETADMRIGAPWEASPDPLDGGSMLRRLGVTEALVGVDYDANPAPELATDWERRDERRWQFTLREDVTFHDGDSLDAAAAVESLERTLESAAFAALPIEGVEATDDATVIVETETPFSPLPAHLSRNEAVILNPATFDEDGSVSEPVSTGPFAVDSFESAGGLSCTRHAAYHGDEPAIESVRYERVEDDQTRRMKLEGGELEMARILPRRAIDALESADGIDVYTPEIPRIRFLTFDTTSAPFDDERVRRAANYAMDLESLTESVLEGVDDPAVGPFSTDVTEWANPDLDGYGHDPERARGLLSDAGWSADPGQDGVRTRDGEPLEIEIPTFDARSLPLIAKVLQSDLSAVGFDVDVRTIEYNAMLEQVSQGSFDAYLTSWGTLYYPDPDRLAELFHSEEATLHHGYENETVDTLLEEARKLTSRRARKDRYYEIQSIVLEESPVAFLTNYTTVVATQTDVNGYEPHPVESRYGLESITVGDE</sequence>
<dbReference type="Proteomes" id="UP000199199">
    <property type="component" value="Unassembled WGS sequence"/>
</dbReference>
<dbReference type="SUPFAM" id="SSF53850">
    <property type="entry name" value="Periplasmic binding protein-like II"/>
    <property type="match status" value="1"/>
</dbReference>
<dbReference type="OrthoDB" id="194307at2157"/>
<evidence type="ECO:0000256" key="4">
    <source>
        <dbReference type="ARBA" id="ARBA00022729"/>
    </source>
</evidence>
<dbReference type="Gene3D" id="3.40.190.10">
    <property type="entry name" value="Periplasmic binding protein-like II"/>
    <property type="match status" value="1"/>
</dbReference>
<evidence type="ECO:0000256" key="2">
    <source>
        <dbReference type="ARBA" id="ARBA00005695"/>
    </source>
</evidence>
<dbReference type="PIRSF" id="PIRSF002741">
    <property type="entry name" value="MppA"/>
    <property type="match status" value="1"/>
</dbReference>
<comment type="subcellular location">
    <subcellularLocation>
        <location evidence="1">Cell envelope</location>
    </subcellularLocation>
</comment>
<feature type="domain" description="Solute-binding protein family 5" evidence="5">
    <location>
        <begin position="76"/>
        <end position="432"/>
    </location>
</feature>
<keyword evidence="4" id="KW-0732">Signal</keyword>
<dbReference type="InterPro" id="IPR030678">
    <property type="entry name" value="Peptide/Ni-bd"/>
</dbReference>
<dbReference type="PROSITE" id="PS51318">
    <property type="entry name" value="TAT"/>
    <property type="match status" value="1"/>
</dbReference>
<proteinExistence type="inferred from homology"/>
<dbReference type="PANTHER" id="PTHR30290:SF10">
    <property type="entry name" value="PERIPLASMIC OLIGOPEPTIDE-BINDING PROTEIN-RELATED"/>
    <property type="match status" value="1"/>
</dbReference>
<dbReference type="InterPro" id="IPR000914">
    <property type="entry name" value="SBP_5_dom"/>
</dbReference>
<evidence type="ECO:0000256" key="1">
    <source>
        <dbReference type="ARBA" id="ARBA00004196"/>
    </source>
</evidence>
<comment type="similarity">
    <text evidence="2">Belongs to the bacterial solute-binding protein 5 family.</text>
</comment>
<dbReference type="InterPro" id="IPR006311">
    <property type="entry name" value="TAT_signal"/>
</dbReference>
<gene>
    <name evidence="6" type="ORF">SAMN04488556_2930</name>
</gene>
<keyword evidence="3" id="KW-0813">Transport</keyword>
<dbReference type="GO" id="GO:0043190">
    <property type="term" value="C:ATP-binding cassette (ABC) transporter complex"/>
    <property type="evidence" value="ECO:0007669"/>
    <property type="project" value="InterPro"/>
</dbReference>
<dbReference type="GO" id="GO:1904680">
    <property type="term" value="F:peptide transmembrane transporter activity"/>
    <property type="evidence" value="ECO:0007669"/>
    <property type="project" value="TreeGrafter"/>
</dbReference>
<dbReference type="GO" id="GO:0042597">
    <property type="term" value="C:periplasmic space"/>
    <property type="evidence" value="ECO:0007669"/>
    <property type="project" value="UniProtKB-ARBA"/>
</dbReference>
<dbReference type="RefSeq" id="WP_092905356.1">
    <property type="nucleotide sequence ID" value="NZ_FOZS01000002.1"/>
</dbReference>
<dbReference type="Gene3D" id="3.10.105.10">
    <property type="entry name" value="Dipeptide-binding Protein, Domain 3"/>
    <property type="match status" value="1"/>
</dbReference>
<reference evidence="7" key="1">
    <citation type="submission" date="2016-10" db="EMBL/GenBank/DDBJ databases">
        <authorList>
            <person name="Varghese N."/>
            <person name="Submissions S."/>
        </authorList>
    </citation>
    <scope>NUCLEOTIDE SEQUENCE [LARGE SCALE GENOMIC DNA]</scope>
    <source>
        <strain evidence="7">DSM 22427</strain>
    </source>
</reference>
<keyword evidence="7" id="KW-1185">Reference proteome</keyword>
<dbReference type="CDD" id="cd08490">
    <property type="entry name" value="PBP2_NikA_DppA_OppA_like_3"/>
    <property type="match status" value="1"/>
</dbReference>